<keyword evidence="2" id="KW-1185">Reference proteome</keyword>
<protein>
    <submittedName>
        <fullName evidence="1">Uncharacterized protein</fullName>
    </submittedName>
</protein>
<accession>A0ABN9BT77</accession>
<comment type="caution">
    <text evidence="1">The sequence shown here is derived from an EMBL/GenBank/DDBJ whole genome shotgun (WGS) entry which is preliminary data.</text>
</comment>
<name>A0ABN9BT77_9NEOB</name>
<dbReference type="EMBL" id="CATNWA010005762">
    <property type="protein sequence ID" value="CAI9550701.1"/>
    <property type="molecule type" value="Genomic_DNA"/>
</dbReference>
<dbReference type="Proteomes" id="UP001162483">
    <property type="component" value="Unassembled WGS sequence"/>
</dbReference>
<dbReference type="PROSITE" id="PS51257">
    <property type="entry name" value="PROKAR_LIPOPROTEIN"/>
    <property type="match status" value="1"/>
</dbReference>
<gene>
    <name evidence="1" type="ORF">SPARVUS_LOCUS3561864</name>
</gene>
<sequence>MEPLCPRPHPKKPMNMCVQPIVLGCAPQSSNTHAYLIDLPACRFRVKEKCLLLFRGGLTTHGAPGQYGIMGQYCVLAQTQKSL</sequence>
<organism evidence="1 2">
    <name type="scientific">Staurois parvus</name>
    <dbReference type="NCBI Taxonomy" id="386267"/>
    <lineage>
        <taxon>Eukaryota</taxon>
        <taxon>Metazoa</taxon>
        <taxon>Chordata</taxon>
        <taxon>Craniata</taxon>
        <taxon>Vertebrata</taxon>
        <taxon>Euteleostomi</taxon>
        <taxon>Amphibia</taxon>
        <taxon>Batrachia</taxon>
        <taxon>Anura</taxon>
        <taxon>Neobatrachia</taxon>
        <taxon>Ranoidea</taxon>
        <taxon>Ranidae</taxon>
        <taxon>Staurois</taxon>
    </lineage>
</organism>
<evidence type="ECO:0000313" key="2">
    <source>
        <dbReference type="Proteomes" id="UP001162483"/>
    </source>
</evidence>
<reference evidence="1" key="1">
    <citation type="submission" date="2023-05" db="EMBL/GenBank/DDBJ databases">
        <authorList>
            <person name="Stuckert A."/>
        </authorList>
    </citation>
    <scope>NUCLEOTIDE SEQUENCE</scope>
</reference>
<proteinExistence type="predicted"/>
<evidence type="ECO:0000313" key="1">
    <source>
        <dbReference type="EMBL" id="CAI9550701.1"/>
    </source>
</evidence>